<sequence length="68" mass="7369">MSSESRKAAAHNVELTGRGNGKLKKQNRIITALRLSSMLGEQSVIFGMSANPNPKEATFNWCGNCSVM</sequence>
<keyword evidence="2" id="KW-1185">Reference proteome</keyword>
<evidence type="ECO:0000313" key="1">
    <source>
        <dbReference type="EMBL" id="EGW19990.1"/>
    </source>
</evidence>
<gene>
    <name evidence="1" type="ORF">Mettu_3114</name>
</gene>
<dbReference type="EMBL" id="JH109153">
    <property type="protein sequence ID" value="EGW19990.1"/>
    <property type="molecule type" value="Genomic_DNA"/>
</dbReference>
<evidence type="ECO:0000313" key="2">
    <source>
        <dbReference type="Proteomes" id="UP000004664"/>
    </source>
</evidence>
<reference evidence="1 2" key="1">
    <citation type="submission" date="2011-06" db="EMBL/GenBank/DDBJ databases">
        <title>Genomic sequence of Methylobacter tundripaludum SV96.</title>
        <authorList>
            <consortium name="US DOE Joint Genome Institute"/>
            <person name="Lucas S."/>
            <person name="Han J."/>
            <person name="Lapidus A."/>
            <person name="Cheng J.-F."/>
            <person name="Goodwin L."/>
            <person name="Pitluck S."/>
            <person name="Held B."/>
            <person name="Detter J.C."/>
            <person name="Han C."/>
            <person name="Tapia R."/>
            <person name="Land M."/>
            <person name="Hauser L."/>
            <person name="Kyrpides N."/>
            <person name="Ivanova N."/>
            <person name="Ovchinnikova G."/>
            <person name="Pagani I."/>
            <person name="Klotz M.G."/>
            <person name="Dispirito A.A."/>
            <person name="Murrell J.C."/>
            <person name="Dunfield P."/>
            <person name="Kalyuzhnaya M.G."/>
            <person name="Svenning M."/>
            <person name="Trotsenko Y.A."/>
            <person name="Stein L.Y."/>
            <person name="Woyke T."/>
        </authorList>
    </citation>
    <scope>NUCLEOTIDE SEQUENCE [LARGE SCALE GENOMIC DNA]</scope>
    <source>
        <strain evidence="2">ATCC BAA-1195 / DSM 17260 / SV96</strain>
    </source>
</reference>
<name>G3IY68_METTV</name>
<dbReference type="HOGENOM" id="CLU_2789217_0_0_6"/>
<dbReference type="AlphaFoldDB" id="G3IY68"/>
<protein>
    <submittedName>
        <fullName evidence="1">Uncharacterized protein</fullName>
    </submittedName>
</protein>
<organism evidence="1 2">
    <name type="scientific">Methylobacter tundripaludum (strain ATCC BAA-1195 / DSM 17260 / SV96)</name>
    <dbReference type="NCBI Taxonomy" id="697282"/>
    <lineage>
        <taxon>Bacteria</taxon>
        <taxon>Pseudomonadati</taxon>
        <taxon>Pseudomonadota</taxon>
        <taxon>Gammaproteobacteria</taxon>
        <taxon>Methylococcales</taxon>
        <taxon>Methylococcaceae</taxon>
        <taxon>Methylobacter</taxon>
    </lineage>
</organism>
<accession>G3IY68</accession>
<dbReference type="Proteomes" id="UP000004664">
    <property type="component" value="Unassembled WGS sequence"/>
</dbReference>
<proteinExistence type="predicted"/>